<name>A0A8S2RTD5_9BILA</name>
<dbReference type="EMBL" id="CAJOBI010033669">
    <property type="protein sequence ID" value="CAF4286544.1"/>
    <property type="molecule type" value="Genomic_DNA"/>
</dbReference>
<evidence type="ECO:0000313" key="4">
    <source>
        <dbReference type="Proteomes" id="UP000681967"/>
    </source>
</evidence>
<dbReference type="EMBL" id="CAJOBH010014683">
    <property type="protein sequence ID" value="CAF4182680.1"/>
    <property type="molecule type" value="Genomic_DNA"/>
</dbReference>
<proteinExistence type="predicted"/>
<evidence type="ECO:0000313" key="3">
    <source>
        <dbReference type="EMBL" id="CAF4306884.1"/>
    </source>
</evidence>
<gene>
    <name evidence="1" type="ORF">BYL167_LOCUS22886</name>
    <name evidence="3" type="ORF">GIL414_LOCUS26107</name>
    <name evidence="2" type="ORF">SMN809_LOCUS25500</name>
</gene>
<dbReference type="Proteomes" id="UP000681967">
    <property type="component" value="Unassembled WGS sequence"/>
</dbReference>
<dbReference type="AlphaFoldDB" id="A0A8S2RTD5"/>
<evidence type="ECO:0000313" key="1">
    <source>
        <dbReference type="EMBL" id="CAF4182680.1"/>
    </source>
</evidence>
<dbReference type="EMBL" id="CAJOBJ010037298">
    <property type="protein sequence ID" value="CAF4306884.1"/>
    <property type="molecule type" value="Genomic_DNA"/>
</dbReference>
<evidence type="ECO:0000313" key="2">
    <source>
        <dbReference type="EMBL" id="CAF4286544.1"/>
    </source>
</evidence>
<dbReference type="Proteomes" id="UP000676336">
    <property type="component" value="Unassembled WGS sequence"/>
</dbReference>
<comment type="caution">
    <text evidence="1">The sequence shown here is derived from an EMBL/GenBank/DDBJ whole genome shotgun (WGS) entry which is preliminary data.</text>
</comment>
<protein>
    <submittedName>
        <fullName evidence="1">Uncharacterized protein</fullName>
    </submittedName>
</protein>
<organism evidence="1 4">
    <name type="scientific">Rotaria magnacalcarata</name>
    <dbReference type="NCBI Taxonomy" id="392030"/>
    <lineage>
        <taxon>Eukaryota</taxon>
        <taxon>Metazoa</taxon>
        <taxon>Spiralia</taxon>
        <taxon>Gnathifera</taxon>
        <taxon>Rotifera</taxon>
        <taxon>Eurotatoria</taxon>
        <taxon>Bdelloidea</taxon>
        <taxon>Philodinida</taxon>
        <taxon>Philodinidae</taxon>
        <taxon>Rotaria</taxon>
    </lineage>
</organism>
<accession>A0A8S2RTD5</accession>
<sequence length="24" mass="2693">ADHICYAVLCVFSYVAAGKDQQQY</sequence>
<dbReference type="Proteomes" id="UP000681720">
    <property type="component" value="Unassembled WGS sequence"/>
</dbReference>
<feature type="non-terminal residue" evidence="1">
    <location>
        <position position="1"/>
    </location>
</feature>
<reference evidence="1" key="1">
    <citation type="submission" date="2021-02" db="EMBL/GenBank/DDBJ databases">
        <authorList>
            <person name="Nowell W R."/>
        </authorList>
    </citation>
    <scope>NUCLEOTIDE SEQUENCE</scope>
</reference>